<dbReference type="GO" id="GO:0043190">
    <property type="term" value="C:ATP-binding cassette (ABC) transporter complex"/>
    <property type="evidence" value="ECO:0007669"/>
    <property type="project" value="InterPro"/>
</dbReference>
<comment type="caution">
    <text evidence="3">The sequence shown here is derived from an EMBL/GenBank/DDBJ whole genome shotgun (WGS) entry which is preliminary data.</text>
</comment>
<dbReference type="PANTHER" id="PTHR30290:SF83">
    <property type="entry name" value="ABC TRANSPORTER SUBSTRATE-BINDING PROTEIN"/>
    <property type="match status" value="1"/>
</dbReference>
<dbReference type="GO" id="GO:0015833">
    <property type="term" value="P:peptide transport"/>
    <property type="evidence" value="ECO:0007669"/>
    <property type="project" value="TreeGrafter"/>
</dbReference>
<dbReference type="PIRSF" id="PIRSF002741">
    <property type="entry name" value="MppA"/>
    <property type="match status" value="1"/>
</dbReference>
<evidence type="ECO:0000313" key="3">
    <source>
        <dbReference type="EMBL" id="MYH61021.1"/>
    </source>
</evidence>
<dbReference type="EMBL" id="VYDA01000168">
    <property type="protein sequence ID" value="MYH61021.1"/>
    <property type="molecule type" value="Genomic_DNA"/>
</dbReference>
<gene>
    <name evidence="3" type="ORF">F4148_04440</name>
</gene>
<dbReference type="AlphaFoldDB" id="A0A6B1FYC6"/>
<dbReference type="PROSITE" id="PS51257">
    <property type="entry name" value="PROKAR_LIPOPROTEIN"/>
    <property type="match status" value="1"/>
</dbReference>
<evidence type="ECO:0000259" key="2">
    <source>
        <dbReference type="Pfam" id="PF00496"/>
    </source>
</evidence>
<reference evidence="3" key="1">
    <citation type="submission" date="2019-09" db="EMBL/GenBank/DDBJ databases">
        <title>Characterisation of the sponge microbiome using genome-centric metagenomics.</title>
        <authorList>
            <person name="Engelberts J.P."/>
            <person name="Robbins S.J."/>
            <person name="De Goeij J.M."/>
            <person name="Aranda M."/>
            <person name="Bell S.C."/>
            <person name="Webster N.S."/>
        </authorList>
    </citation>
    <scope>NUCLEOTIDE SEQUENCE</scope>
    <source>
        <strain evidence="3">SB0675_bin_29</strain>
    </source>
</reference>
<feature type="signal peptide" evidence="1">
    <location>
        <begin position="1"/>
        <end position="29"/>
    </location>
</feature>
<dbReference type="PANTHER" id="PTHR30290">
    <property type="entry name" value="PERIPLASMIC BINDING COMPONENT OF ABC TRANSPORTER"/>
    <property type="match status" value="1"/>
</dbReference>
<dbReference type="InterPro" id="IPR030678">
    <property type="entry name" value="Peptide/Ni-bd"/>
</dbReference>
<dbReference type="Gene3D" id="3.40.190.10">
    <property type="entry name" value="Periplasmic binding protein-like II"/>
    <property type="match status" value="1"/>
</dbReference>
<dbReference type="InterPro" id="IPR000914">
    <property type="entry name" value="SBP_5_dom"/>
</dbReference>
<dbReference type="SUPFAM" id="SSF53850">
    <property type="entry name" value="Periplasmic binding protein-like II"/>
    <property type="match status" value="1"/>
</dbReference>
<feature type="domain" description="Solute-binding protein family 5" evidence="2">
    <location>
        <begin position="95"/>
        <end position="475"/>
    </location>
</feature>
<dbReference type="GO" id="GO:1904680">
    <property type="term" value="F:peptide transmembrane transporter activity"/>
    <property type="evidence" value="ECO:0007669"/>
    <property type="project" value="TreeGrafter"/>
</dbReference>
<dbReference type="Pfam" id="PF00496">
    <property type="entry name" value="SBP_bac_5"/>
    <property type="match status" value="1"/>
</dbReference>
<name>A0A6B1FYC6_9CHLR</name>
<sequence length="560" mass="63680">MRLHRTHWFVAGILLLLMFGIAACVPAGAEPAADAEEEPMMSMEPAEEQVLRFAPCCSFRWDPATGTGADYYYGAGLLSALTEVVVNPDTGVEEVTCWLCDSFEVSDDGLTYTYNLRQDLKFGKTGNPVTAHDIKYTWERSLRVGKWPLRLFMFIDGAMDLYNENVDTMAGLTVVDDFTFQVQMIQPAPMWNRWSTGTPMAVCEQEQLEAGTAEKHWLEDGGGCAGPFQAESFDPDENLLVLERNPHWPGEPAKLDKLVLQGRLPAETMLIGYENDEFDVVWVAGPILSEILEPDNPLHDELRFWPTQNYLAQVLFTDKPPFDDPKMREAFIKSIDMDEIIEKVMRGRFFKLKTLTGGPYGPYCAHHNCDDRPGLTQDVEGALQAFAESRYQGDPSLVEPIRVYAPPGTTLGDRSLLWQAIAQQVYQVLGVQIELLIKQRTTPEERELANVGSWAHGIQALDPQEAIWPLWHSDGPFNDGYLKHQDPQLDALIEKAQAIQNVEERMEAWKEVEDYMYSLYIMIPTYLDSRYFLVKPWVRNFELGFNSRLLHPDEVWIAEH</sequence>
<dbReference type="InterPro" id="IPR039424">
    <property type="entry name" value="SBP_5"/>
</dbReference>
<keyword evidence="1" id="KW-0732">Signal</keyword>
<dbReference type="CDD" id="cd00995">
    <property type="entry name" value="PBP2_NikA_DppA_OppA_like"/>
    <property type="match status" value="1"/>
</dbReference>
<proteinExistence type="predicted"/>
<dbReference type="Gene3D" id="3.10.105.10">
    <property type="entry name" value="Dipeptide-binding Protein, Domain 3"/>
    <property type="match status" value="1"/>
</dbReference>
<organism evidence="3">
    <name type="scientific">Caldilineaceae bacterium SB0675_bin_29</name>
    <dbReference type="NCBI Taxonomy" id="2605266"/>
    <lineage>
        <taxon>Bacteria</taxon>
        <taxon>Bacillati</taxon>
        <taxon>Chloroflexota</taxon>
        <taxon>Caldilineae</taxon>
        <taxon>Caldilineales</taxon>
        <taxon>Caldilineaceae</taxon>
    </lineage>
</organism>
<feature type="chain" id="PRO_5025675446" evidence="1">
    <location>
        <begin position="30"/>
        <end position="560"/>
    </location>
</feature>
<dbReference type="GO" id="GO:0042597">
    <property type="term" value="C:periplasmic space"/>
    <property type="evidence" value="ECO:0007669"/>
    <property type="project" value="UniProtKB-ARBA"/>
</dbReference>
<protein>
    <submittedName>
        <fullName evidence="3">ABC transporter substrate-binding protein</fullName>
    </submittedName>
</protein>
<accession>A0A6B1FYC6</accession>
<evidence type="ECO:0000256" key="1">
    <source>
        <dbReference type="SAM" id="SignalP"/>
    </source>
</evidence>